<protein>
    <submittedName>
        <fullName evidence="1">Uncharacterized protein</fullName>
    </submittedName>
</protein>
<feature type="non-terminal residue" evidence="1">
    <location>
        <position position="68"/>
    </location>
</feature>
<gene>
    <name evidence="1" type="ORF">Tci_927327</name>
</gene>
<dbReference type="AlphaFoldDB" id="A0A699XBK5"/>
<evidence type="ECO:0000313" key="1">
    <source>
        <dbReference type="EMBL" id="GFD55358.1"/>
    </source>
</evidence>
<reference evidence="1" key="1">
    <citation type="journal article" date="2019" name="Sci. Rep.">
        <title>Draft genome of Tanacetum cinerariifolium, the natural source of mosquito coil.</title>
        <authorList>
            <person name="Yamashiro T."/>
            <person name="Shiraishi A."/>
            <person name="Satake H."/>
            <person name="Nakayama K."/>
        </authorList>
    </citation>
    <scope>NUCLEOTIDE SEQUENCE</scope>
</reference>
<sequence length="68" mass="7620">MRGQLPSIPQTDSFVQNFYDESARKLFQPLKELEGKESRSVTVCPPSRGIVLLHTPALLPQQILRSLG</sequence>
<proteinExistence type="predicted"/>
<comment type="caution">
    <text evidence="1">The sequence shown here is derived from an EMBL/GenBank/DDBJ whole genome shotgun (WGS) entry which is preliminary data.</text>
</comment>
<accession>A0A699XBK5</accession>
<organism evidence="1">
    <name type="scientific">Tanacetum cinerariifolium</name>
    <name type="common">Dalmatian daisy</name>
    <name type="synonym">Chrysanthemum cinerariifolium</name>
    <dbReference type="NCBI Taxonomy" id="118510"/>
    <lineage>
        <taxon>Eukaryota</taxon>
        <taxon>Viridiplantae</taxon>
        <taxon>Streptophyta</taxon>
        <taxon>Embryophyta</taxon>
        <taxon>Tracheophyta</taxon>
        <taxon>Spermatophyta</taxon>
        <taxon>Magnoliopsida</taxon>
        <taxon>eudicotyledons</taxon>
        <taxon>Gunneridae</taxon>
        <taxon>Pentapetalae</taxon>
        <taxon>asterids</taxon>
        <taxon>campanulids</taxon>
        <taxon>Asterales</taxon>
        <taxon>Asteraceae</taxon>
        <taxon>Asteroideae</taxon>
        <taxon>Anthemideae</taxon>
        <taxon>Anthemidinae</taxon>
        <taxon>Tanacetum</taxon>
    </lineage>
</organism>
<name>A0A699XBK5_TANCI</name>
<dbReference type="EMBL" id="BKCJ011816927">
    <property type="protein sequence ID" value="GFD55358.1"/>
    <property type="molecule type" value="Genomic_DNA"/>
</dbReference>